<organism evidence="4 5">
    <name type="scientific">Svornostia abyssi</name>
    <dbReference type="NCBI Taxonomy" id="2898438"/>
    <lineage>
        <taxon>Bacteria</taxon>
        <taxon>Bacillati</taxon>
        <taxon>Actinomycetota</taxon>
        <taxon>Thermoleophilia</taxon>
        <taxon>Solirubrobacterales</taxon>
        <taxon>Baekduiaceae</taxon>
        <taxon>Svornostia</taxon>
    </lineage>
</organism>
<feature type="region of interest" description="Disordered" evidence="1">
    <location>
        <begin position="103"/>
        <end position="124"/>
    </location>
</feature>
<evidence type="ECO:0000259" key="2">
    <source>
        <dbReference type="Pfam" id="PF13622"/>
    </source>
</evidence>
<dbReference type="Proteomes" id="UP001058860">
    <property type="component" value="Chromosome"/>
</dbReference>
<proteinExistence type="predicted"/>
<dbReference type="Pfam" id="PF13622">
    <property type="entry name" value="4HBT_3"/>
    <property type="match status" value="1"/>
</dbReference>
<evidence type="ECO:0000256" key="1">
    <source>
        <dbReference type="SAM" id="MobiDB-lite"/>
    </source>
</evidence>
<feature type="compositionally biased region" description="Pro residues" evidence="1">
    <location>
        <begin position="109"/>
        <end position="122"/>
    </location>
</feature>
<sequence length="262" mass="27366">MTEAAVFVPRDGGVAATGLARGPWNPGEAHGGAPAALLAGAIEALDGDFAVSRLAVDFLGAVPLDVPLRVETTIVKPGSRFQLVDAVLRGPDRDLMRARAVRLRRAPQETPPSPGPAAPPPRDAFADHPGLVLDPAADRPPGFFPDAMEIRVVDGAPGSGAATAWFRLRAPILPGQAPTPLQRAVAAADFANGVSFRVPFDQWLFVNCDLTVHLSRDPVGEWIGLVARTDLGDAGAGLAAGTLFDDDGRVGTVAQSLFVQRR</sequence>
<feature type="domain" description="Acyl-CoA thioesterase-like N-terminal HotDog" evidence="2">
    <location>
        <begin position="21"/>
        <end position="101"/>
    </location>
</feature>
<keyword evidence="5" id="KW-1185">Reference proteome</keyword>
<feature type="domain" description="Acyl-CoA thioesterase-like C-terminal" evidence="3">
    <location>
        <begin position="135"/>
        <end position="259"/>
    </location>
</feature>
<protein>
    <submittedName>
        <fullName evidence="4">Thioesterase family protein</fullName>
    </submittedName>
</protein>
<dbReference type="RefSeq" id="WP_353862510.1">
    <property type="nucleotide sequence ID" value="NZ_CP088295.1"/>
</dbReference>
<gene>
    <name evidence="4" type="ORF">LRS13_14720</name>
</gene>
<reference evidence="5" key="1">
    <citation type="submission" date="2021-11" db="EMBL/GenBank/DDBJ databases">
        <title>Cultivation dependent microbiological survey of springs from the worlds oldest radium mine currently devoted to the extraction of radon-saturated water.</title>
        <authorList>
            <person name="Kapinusova G."/>
            <person name="Smrhova T."/>
            <person name="Strejcek M."/>
            <person name="Suman J."/>
            <person name="Jani K."/>
            <person name="Pajer P."/>
            <person name="Uhlik O."/>
        </authorList>
    </citation>
    <scope>NUCLEOTIDE SEQUENCE [LARGE SCALE GENOMIC DNA]</scope>
    <source>
        <strain evidence="5">J379</strain>
    </source>
</reference>
<dbReference type="Gene3D" id="2.40.160.210">
    <property type="entry name" value="Acyl-CoA thioesterase, double hotdog domain"/>
    <property type="match status" value="1"/>
</dbReference>
<name>A0ABY5PBM0_9ACTN</name>
<dbReference type="EMBL" id="CP088295">
    <property type="protein sequence ID" value="UUY01971.1"/>
    <property type="molecule type" value="Genomic_DNA"/>
</dbReference>
<dbReference type="InterPro" id="IPR029069">
    <property type="entry name" value="HotDog_dom_sf"/>
</dbReference>
<dbReference type="InterPro" id="IPR049449">
    <property type="entry name" value="TesB_ACOT8-like_N"/>
</dbReference>
<dbReference type="Pfam" id="PF20789">
    <property type="entry name" value="4HBT_3C"/>
    <property type="match status" value="1"/>
</dbReference>
<evidence type="ECO:0000313" key="5">
    <source>
        <dbReference type="Proteomes" id="UP001058860"/>
    </source>
</evidence>
<accession>A0ABY5PBM0</accession>
<evidence type="ECO:0000313" key="4">
    <source>
        <dbReference type="EMBL" id="UUY01971.1"/>
    </source>
</evidence>
<evidence type="ECO:0000259" key="3">
    <source>
        <dbReference type="Pfam" id="PF20789"/>
    </source>
</evidence>
<dbReference type="SUPFAM" id="SSF54637">
    <property type="entry name" value="Thioesterase/thiol ester dehydrase-isomerase"/>
    <property type="match status" value="2"/>
</dbReference>
<dbReference type="InterPro" id="IPR049450">
    <property type="entry name" value="ACOT8-like_C"/>
</dbReference>
<dbReference type="InterPro" id="IPR042171">
    <property type="entry name" value="Acyl-CoA_hotdog"/>
</dbReference>